<dbReference type="GO" id="GO:0007165">
    <property type="term" value="P:signal transduction"/>
    <property type="evidence" value="ECO:0007669"/>
    <property type="project" value="InterPro"/>
</dbReference>
<dbReference type="PANTHER" id="PTHR11347">
    <property type="entry name" value="CYCLIC NUCLEOTIDE PHOSPHODIESTERASE"/>
    <property type="match status" value="1"/>
</dbReference>
<sequence>MWRKCCTISCLKCSHQQQCKKNKPTMKKDKYSLKNSEHGQSLLIGNSSNVKHVENNHYVTSKCDHITTNSECYAINDHIDGNNSVGINDHKNVVITTVAVASTIEMTSVTTTLTSKNTNVITSSECEVINLPQSGTKSELYTNIVNANATSPPPTITTTDNSSTCTTITELRIHSPSSVNNSIIIKRSSKPIESFVQRIEKDEEGTRPFNQLFRRSISNIHFTTNSHTYSHYNHYNNSNTFFLPRTPTDPTTSATSGLQPTSNDTTESMQMLNKKFPIRRGSMIVRLGRSSTGGITVGTSTSTPSTNGVLPDSSVEGVIVTPFAQVLVSMQRIRNAFIRLTAVQVSNRYNITTVFDSAPTDILTPDSNRYKAIANETLEELEWCLKQLENIQTKRPVSDYGLLKKLSSFGEADKSRHQISAYICETFLETEKDAETNEEIESMLERRRSSVFNETNQADINELTLPIHGVETPNDKELEERFCQSLDEWGIDIFEIDRLSNGHALTTVAYKIFQKRDLLKTFCIDPRVFVRYLLRIESTYHSDVPYHNSMHAADVLQTSHFLLQAETLEDVFSDLEILAVLFASAIHDVDHPGVTNQFLVNTGHELALQYNDASVLENHHLYMAFKILTEKDCDIFANLGGKKRQTLRRMVIELVLATDMSKHMSLLADLRTMVETKKVSGSGMLNLDNYADRIQILQNMIHCADLSNPAKPLRLYRKWTGRLIEEFFRQGDKERKLSLEISPMCDRESVEVEKSQVSFIDFVCHPLWETWCDLVHPCAQLVLDTLEDNRDWYECQAKEPKLKVAQLARPRLATAAEDDEETTTTSGNA</sequence>
<dbReference type="GO" id="GO:0004114">
    <property type="term" value="F:3',5'-cyclic-nucleotide phosphodiesterase activity"/>
    <property type="evidence" value="ECO:0007669"/>
    <property type="project" value="InterPro"/>
</dbReference>
<feature type="binding site" evidence="6">
    <location>
        <position position="588"/>
    </location>
    <ligand>
        <name>Zn(2+)</name>
        <dbReference type="ChEBI" id="CHEBI:29105"/>
        <label>2</label>
    </ligand>
</feature>
<dbReference type="InterPro" id="IPR023088">
    <property type="entry name" value="PDEase"/>
</dbReference>
<feature type="binding site" evidence="6">
    <location>
        <position position="587"/>
    </location>
    <ligand>
        <name>Zn(2+)</name>
        <dbReference type="ChEBI" id="CHEBI:29105"/>
        <label>1</label>
    </ligand>
</feature>
<comment type="cofactor">
    <cofactor evidence="7">
        <name>a divalent metal cation</name>
        <dbReference type="ChEBI" id="CHEBI:60240"/>
    </cofactor>
    <text evidence="7">Binds 2 divalent metal cations per subunit. Site 1 may preferentially bind zinc ions, while site 2 has a preference for magnesium and/or manganese ions.</text>
</comment>
<dbReference type="SMART" id="SM00471">
    <property type="entry name" value="HDc"/>
    <property type="match status" value="1"/>
</dbReference>
<protein>
    <recommendedName>
        <fullName evidence="7">Phosphodiesterase</fullName>
        <ecNumber evidence="7">3.1.4.-</ecNumber>
    </recommendedName>
</protein>
<dbReference type="PROSITE" id="PS00126">
    <property type="entry name" value="PDEASE_I_1"/>
    <property type="match status" value="1"/>
</dbReference>
<accession>A0AAE1ZJZ3</accession>
<reference evidence="10" key="2">
    <citation type="journal article" date="2023" name="Infect Dis Poverty">
        <title>Chromosome-scale genome of the human blood fluke Schistosoma mekongi and its implications for public health.</title>
        <authorList>
            <person name="Zhou M."/>
            <person name="Xu L."/>
            <person name="Xu D."/>
            <person name="Chen W."/>
            <person name="Khan J."/>
            <person name="Hu Y."/>
            <person name="Huang H."/>
            <person name="Wei H."/>
            <person name="Zhang Y."/>
            <person name="Chusongsang P."/>
            <person name="Tanasarnprasert K."/>
            <person name="Hu X."/>
            <person name="Limpanont Y."/>
            <person name="Lv Z."/>
        </authorList>
    </citation>
    <scope>NUCLEOTIDE SEQUENCE</scope>
    <source>
        <strain evidence="10">LV_2022a</strain>
    </source>
</reference>
<feature type="binding site" evidence="6">
    <location>
        <position position="588"/>
    </location>
    <ligand>
        <name>Zn(2+)</name>
        <dbReference type="ChEBI" id="CHEBI:29105"/>
        <label>1</label>
    </ligand>
</feature>
<dbReference type="AlphaFoldDB" id="A0AAE1ZJZ3"/>
<organism evidence="10 11">
    <name type="scientific">Schistosoma mekongi</name>
    <name type="common">Parasitic worm</name>
    <dbReference type="NCBI Taxonomy" id="38744"/>
    <lineage>
        <taxon>Eukaryota</taxon>
        <taxon>Metazoa</taxon>
        <taxon>Spiralia</taxon>
        <taxon>Lophotrochozoa</taxon>
        <taxon>Platyhelminthes</taxon>
        <taxon>Trematoda</taxon>
        <taxon>Digenea</taxon>
        <taxon>Strigeidida</taxon>
        <taxon>Schistosomatoidea</taxon>
        <taxon>Schistosomatidae</taxon>
        <taxon>Schistosoma</taxon>
    </lineage>
</organism>
<feature type="domain" description="PDEase" evidence="9">
    <location>
        <begin position="470"/>
        <end position="800"/>
    </location>
</feature>
<feature type="binding site" evidence="5">
    <location>
        <position position="705"/>
    </location>
    <ligand>
        <name>AMP</name>
        <dbReference type="ChEBI" id="CHEBI:456215"/>
    </ligand>
</feature>
<evidence type="ECO:0000256" key="3">
    <source>
        <dbReference type="ARBA" id="ARBA00023149"/>
    </source>
</evidence>
<evidence type="ECO:0000313" key="10">
    <source>
        <dbReference type="EMBL" id="KAK4475671.1"/>
    </source>
</evidence>
<dbReference type="EC" id="3.1.4.-" evidence="7"/>
<proteinExistence type="inferred from homology"/>
<feature type="binding site" evidence="6">
    <location>
        <position position="705"/>
    </location>
    <ligand>
        <name>Zn(2+)</name>
        <dbReference type="ChEBI" id="CHEBI:29105"/>
        <label>1</label>
    </ligand>
</feature>
<dbReference type="EMBL" id="JALJAT010000001">
    <property type="protein sequence ID" value="KAK4475671.1"/>
    <property type="molecule type" value="Genomic_DNA"/>
</dbReference>
<dbReference type="InterPro" id="IPR040844">
    <property type="entry name" value="PDE4_UCR"/>
</dbReference>
<dbReference type="Pfam" id="PF00233">
    <property type="entry name" value="PDEase_I"/>
    <property type="match status" value="1"/>
</dbReference>
<evidence type="ECO:0000256" key="8">
    <source>
        <dbReference type="SAM" id="MobiDB-lite"/>
    </source>
</evidence>
<dbReference type="Gene3D" id="1.10.1300.10">
    <property type="entry name" value="3'5'-cyclic nucleotide phosphodiesterase, catalytic domain"/>
    <property type="match status" value="1"/>
</dbReference>
<feature type="binding site" evidence="5">
    <location>
        <position position="756"/>
    </location>
    <ligand>
        <name>AMP</name>
        <dbReference type="ChEBI" id="CHEBI:456215"/>
    </ligand>
</feature>
<dbReference type="Proteomes" id="UP001292079">
    <property type="component" value="Unassembled WGS sequence"/>
</dbReference>
<dbReference type="FunFam" id="1.10.1300.10:FF:000023">
    <property type="entry name" value="Phosphodiesterase"/>
    <property type="match status" value="1"/>
</dbReference>
<evidence type="ECO:0000256" key="1">
    <source>
        <dbReference type="ARBA" id="ARBA00022723"/>
    </source>
</evidence>
<dbReference type="PRINTS" id="PR00387">
    <property type="entry name" value="PDIESTERASE1"/>
</dbReference>
<evidence type="ECO:0000256" key="4">
    <source>
        <dbReference type="PIRSR" id="PIRSR623088-1"/>
    </source>
</evidence>
<feature type="binding site" evidence="5">
    <location>
        <begin position="547"/>
        <end position="551"/>
    </location>
    <ligand>
        <name>AMP</name>
        <dbReference type="ChEBI" id="CHEBI:456215"/>
    </ligand>
</feature>
<dbReference type="Pfam" id="PF18100">
    <property type="entry name" value="PDE4_UCR"/>
    <property type="match status" value="1"/>
</dbReference>
<comment type="caution">
    <text evidence="10">The sequence shown here is derived from an EMBL/GenBank/DDBJ whole genome shotgun (WGS) entry which is preliminary data.</text>
</comment>
<feature type="region of interest" description="Disordered" evidence="8">
    <location>
        <begin position="248"/>
        <end position="267"/>
    </location>
</feature>
<reference evidence="10" key="1">
    <citation type="submission" date="2022-04" db="EMBL/GenBank/DDBJ databases">
        <authorList>
            <person name="Xu L."/>
            <person name="Lv Z."/>
        </authorList>
    </citation>
    <scope>NUCLEOTIDE SEQUENCE</scope>
    <source>
        <strain evidence="10">LV_2022a</strain>
    </source>
</reference>
<dbReference type="InterPro" id="IPR003607">
    <property type="entry name" value="HD/PDEase_dom"/>
</dbReference>
<dbReference type="InterPro" id="IPR036971">
    <property type="entry name" value="PDEase_catalytic_dom_sf"/>
</dbReference>
<keyword evidence="2 7" id="KW-0378">Hydrolase</keyword>
<comment type="similarity">
    <text evidence="7">Belongs to the cyclic nucleotide phosphodiesterase family.</text>
</comment>
<evidence type="ECO:0000256" key="6">
    <source>
        <dbReference type="PIRSR" id="PIRSR623088-3"/>
    </source>
</evidence>
<feature type="binding site" evidence="5">
    <location>
        <position position="588"/>
    </location>
    <ligand>
        <name>AMP</name>
        <dbReference type="ChEBI" id="CHEBI:456215"/>
    </ligand>
</feature>
<keyword evidence="1 6" id="KW-0479">Metal-binding</keyword>
<gene>
    <name evidence="10" type="ORF">MN116_000939</name>
</gene>
<name>A0AAE1ZJZ3_SCHME</name>
<evidence type="ECO:0000313" key="11">
    <source>
        <dbReference type="Proteomes" id="UP001292079"/>
    </source>
</evidence>
<evidence type="ECO:0000256" key="5">
    <source>
        <dbReference type="PIRSR" id="PIRSR623088-2"/>
    </source>
</evidence>
<dbReference type="PROSITE" id="PS51845">
    <property type="entry name" value="PDEASE_I_2"/>
    <property type="match status" value="1"/>
</dbReference>
<evidence type="ECO:0000256" key="2">
    <source>
        <dbReference type="ARBA" id="ARBA00022801"/>
    </source>
</evidence>
<evidence type="ECO:0000256" key="7">
    <source>
        <dbReference type="RuleBase" id="RU363067"/>
    </source>
</evidence>
<feature type="active site" description="Proton donor" evidence="4">
    <location>
        <position position="547"/>
    </location>
</feature>
<dbReference type="CDD" id="cd00077">
    <property type="entry name" value="HDc"/>
    <property type="match status" value="1"/>
</dbReference>
<dbReference type="InterPro" id="IPR023174">
    <property type="entry name" value="PDEase_CS"/>
</dbReference>
<dbReference type="InterPro" id="IPR002073">
    <property type="entry name" value="PDEase_catalytic_dom"/>
</dbReference>
<dbReference type="SUPFAM" id="SSF109604">
    <property type="entry name" value="HD-domain/PDEase-like"/>
    <property type="match status" value="1"/>
</dbReference>
<feature type="binding site" evidence="6">
    <location>
        <position position="551"/>
    </location>
    <ligand>
        <name>Zn(2+)</name>
        <dbReference type="ChEBI" id="CHEBI:29105"/>
        <label>1</label>
    </ligand>
</feature>
<dbReference type="GO" id="GO:0046872">
    <property type="term" value="F:metal ion binding"/>
    <property type="evidence" value="ECO:0007669"/>
    <property type="project" value="UniProtKB-KW"/>
</dbReference>
<keyword evidence="11" id="KW-1185">Reference proteome</keyword>
<evidence type="ECO:0000259" key="9">
    <source>
        <dbReference type="PROSITE" id="PS51845"/>
    </source>
</evidence>
<keyword evidence="3" id="KW-0114">cAMP</keyword>